<dbReference type="EMBL" id="CP001819">
    <property type="protein sequence ID" value="ACZ23126.1"/>
    <property type="molecule type" value="Genomic_DNA"/>
</dbReference>
<proteinExistence type="predicted"/>
<name>D1BDC2_SANKS</name>
<protein>
    <submittedName>
        <fullName evidence="2">Uncharacterized protein</fullName>
    </submittedName>
</protein>
<dbReference type="Proteomes" id="UP000000322">
    <property type="component" value="Chromosome"/>
</dbReference>
<feature type="region of interest" description="Disordered" evidence="1">
    <location>
        <begin position="311"/>
        <end position="338"/>
    </location>
</feature>
<dbReference type="STRING" id="446469.Sked_32300"/>
<gene>
    <name evidence="2" type="ordered locus">Sked_32300</name>
</gene>
<accession>D1BDC2</accession>
<keyword evidence="3" id="KW-1185">Reference proteome</keyword>
<evidence type="ECO:0000256" key="1">
    <source>
        <dbReference type="SAM" id="MobiDB-lite"/>
    </source>
</evidence>
<reference evidence="2 3" key="1">
    <citation type="journal article" date="2009" name="Stand. Genomic Sci.">
        <title>Complete genome sequence of Sanguibacter keddieii type strain (ST-74).</title>
        <authorList>
            <person name="Ivanova N."/>
            <person name="Sikorski J."/>
            <person name="Sims D."/>
            <person name="Brettin T."/>
            <person name="Detter J.C."/>
            <person name="Han C."/>
            <person name="Lapidus A."/>
            <person name="Copeland A."/>
            <person name="Glavina Del Rio T."/>
            <person name="Nolan M."/>
            <person name="Chen F."/>
            <person name="Lucas S."/>
            <person name="Tice H."/>
            <person name="Cheng J.F."/>
            <person name="Bruce D."/>
            <person name="Goodwin L."/>
            <person name="Pitluck S."/>
            <person name="Pati A."/>
            <person name="Mavromatis K."/>
            <person name="Chen A."/>
            <person name="Palaniappan K."/>
            <person name="D'haeseleer P."/>
            <person name="Chain P."/>
            <person name="Bristow J."/>
            <person name="Eisen J.A."/>
            <person name="Markowitz V."/>
            <person name="Hugenholtz P."/>
            <person name="Goker M."/>
            <person name="Pukall R."/>
            <person name="Klenk H.P."/>
            <person name="Kyrpides N.C."/>
        </authorList>
    </citation>
    <scope>NUCLEOTIDE SEQUENCE [LARGE SCALE GENOMIC DNA]</scope>
    <source>
        <strain evidence="3">ATCC 51767 / DSM 10542 / NCFB 3025 / ST-74</strain>
    </source>
</reference>
<evidence type="ECO:0000313" key="3">
    <source>
        <dbReference type="Proteomes" id="UP000000322"/>
    </source>
</evidence>
<sequence length="404" mass="41610">MAALGPLMDVTRGASVTASAPAAEAESGAGSAPASPWQEQLVAQREVLNSRVAAARSAGAPVDALRAALVEMAPAADHLARSMAEPGAFARAVLPIVDAVVRLVARRAWHESSAERWAMLGVVPFVARAVSRSPETTIDVVVQGAARTVRGADLGAWGRRLAAADVHLPDDESFRRAAAVAAWRSGFVRVRQAALDAAEQLPDAALQALLDLPAPTVPGHGEVATGPRQVLEGNTVDPFWWPGSPTSGPLARAGGFRGSGGPWVGVPVVVGRHQALTPTWQVWADDQPWVVVADVHGTAVLRDHVARADEAPGAVGTSGSAGTAGTADAADGPDASGAAVATDALPHQLLAAVSQHLGSDDRLTGVSPSRPLAAARGTLTVLVSQQTSYRLELVRLDLASRDLW</sequence>
<dbReference type="eggNOG" id="ENOG5033NRV">
    <property type="taxonomic scope" value="Bacteria"/>
</dbReference>
<dbReference type="AlphaFoldDB" id="D1BDC2"/>
<dbReference type="KEGG" id="ske:Sked_32300"/>
<dbReference type="HOGENOM" id="CLU_681316_0_0_11"/>
<organism evidence="2 3">
    <name type="scientific">Sanguibacter keddieii (strain ATCC 51767 / DSM 10542 / NCFB 3025 / ST-74)</name>
    <dbReference type="NCBI Taxonomy" id="446469"/>
    <lineage>
        <taxon>Bacteria</taxon>
        <taxon>Bacillati</taxon>
        <taxon>Actinomycetota</taxon>
        <taxon>Actinomycetes</taxon>
        <taxon>Micrococcales</taxon>
        <taxon>Sanguibacteraceae</taxon>
        <taxon>Sanguibacter</taxon>
    </lineage>
</organism>
<evidence type="ECO:0000313" key="2">
    <source>
        <dbReference type="EMBL" id="ACZ23126.1"/>
    </source>
</evidence>